<keyword evidence="7" id="KW-0802">TPR repeat</keyword>
<evidence type="ECO:0000256" key="2">
    <source>
        <dbReference type="ARBA" id="ARBA00023012"/>
    </source>
</evidence>
<proteinExistence type="predicted"/>
<feature type="repeat" description="TPR" evidence="7">
    <location>
        <begin position="432"/>
        <end position="465"/>
    </location>
</feature>
<dbReference type="SUPFAM" id="SSF48452">
    <property type="entry name" value="TPR-like"/>
    <property type="match status" value="1"/>
</dbReference>
<keyword evidence="3" id="KW-0805">Transcription regulation</keyword>
<evidence type="ECO:0000256" key="4">
    <source>
        <dbReference type="ARBA" id="ARBA00023125"/>
    </source>
</evidence>
<dbReference type="SMART" id="SM00448">
    <property type="entry name" value="REC"/>
    <property type="match status" value="1"/>
</dbReference>
<dbReference type="Gene3D" id="3.30.300.160">
    <property type="entry name" value="Type II secretion system, protein E, N-terminal domain"/>
    <property type="match status" value="1"/>
</dbReference>
<dbReference type="SMART" id="SM00028">
    <property type="entry name" value="TPR"/>
    <property type="match status" value="3"/>
</dbReference>
<keyword evidence="1 6" id="KW-0597">Phosphoprotein</keyword>
<dbReference type="GO" id="GO:0000976">
    <property type="term" value="F:transcription cis-regulatory region binding"/>
    <property type="evidence" value="ECO:0007669"/>
    <property type="project" value="TreeGrafter"/>
</dbReference>
<dbReference type="KEGG" id="llu:AKJ09_10113"/>
<dbReference type="GO" id="GO:0032993">
    <property type="term" value="C:protein-DNA complex"/>
    <property type="evidence" value="ECO:0007669"/>
    <property type="project" value="TreeGrafter"/>
</dbReference>
<dbReference type="GO" id="GO:0006355">
    <property type="term" value="P:regulation of DNA-templated transcription"/>
    <property type="evidence" value="ECO:0007669"/>
    <property type="project" value="TreeGrafter"/>
</dbReference>
<name>A0A0K1QDE1_9BACT</name>
<dbReference type="InterPro" id="IPR019734">
    <property type="entry name" value="TPR_rpt"/>
</dbReference>
<dbReference type="InterPro" id="IPR011006">
    <property type="entry name" value="CheY-like_superfamily"/>
</dbReference>
<reference evidence="9 10" key="1">
    <citation type="submission" date="2015-08" db="EMBL/GenBank/DDBJ databases">
        <authorList>
            <person name="Babu N.S."/>
            <person name="Beckwith C.J."/>
            <person name="Beseler K.G."/>
            <person name="Brison A."/>
            <person name="Carone J.V."/>
            <person name="Caskin T.P."/>
            <person name="Diamond M."/>
            <person name="Durham M.E."/>
            <person name="Foxe J.M."/>
            <person name="Go M."/>
            <person name="Henderson B.A."/>
            <person name="Jones I.B."/>
            <person name="McGettigan J.A."/>
            <person name="Micheletti S.J."/>
            <person name="Nasrallah M.E."/>
            <person name="Ortiz D."/>
            <person name="Piller C.R."/>
            <person name="Privatt S.R."/>
            <person name="Schneider S.L."/>
            <person name="Sharp S."/>
            <person name="Smith T.C."/>
            <person name="Stanton J.D."/>
            <person name="Ullery H.E."/>
            <person name="Wilson R.J."/>
            <person name="Serrano M.G."/>
            <person name="Buck G."/>
            <person name="Lee V."/>
            <person name="Wang Y."/>
            <person name="Carvalho R."/>
            <person name="Voegtly L."/>
            <person name="Shi R."/>
            <person name="Duckworth R."/>
            <person name="Johnson A."/>
            <person name="Loviza R."/>
            <person name="Walstead R."/>
            <person name="Shah Z."/>
            <person name="Kiflezghi M."/>
            <person name="Wade K."/>
            <person name="Ball S.L."/>
            <person name="Bradley K.W."/>
            <person name="Asai D.J."/>
            <person name="Bowman C.A."/>
            <person name="Russell D.A."/>
            <person name="Pope W.H."/>
            <person name="Jacobs-Sera D."/>
            <person name="Hendrix R.W."/>
            <person name="Hatfull G.F."/>
        </authorList>
    </citation>
    <scope>NUCLEOTIDE SEQUENCE [LARGE SCALE GENOMIC DNA]</scope>
    <source>
        <strain evidence="9 10">DSM 27648</strain>
    </source>
</reference>
<dbReference type="InterPro" id="IPR011990">
    <property type="entry name" value="TPR-like_helical_dom_sf"/>
</dbReference>
<evidence type="ECO:0000313" key="9">
    <source>
        <dbReference type="EMBL" id="AKV03450.1"/>
    </source>
</evidence>
<dbReference type="InterPro" id="IPR007831">
    <property type="entry name" value="T2SS_GspE_N"/>
</dbReference>
<dbReference type="GO" id="GO:0005829">
    <property type="term" value="C:cytosol"/>
    <property type="evidence" value="ECO:0007669"/>
    <property type="project" value="TreeGrafter"/>
</dbReference>
<keyword evidence="10" id="KW-1185">Reference proteome</keyword>
<dbReference type="STRING" id="1391654.AKJ09_10113"/>
<gene>
    <name evidence="9" type="ORF">AKJ09_10113</name>
</gene>
<feature type="modified residue" description="4-aspartylphosphate" evidence="6">
    <location>
        <position position="310"/>
    </location>
</feature>
<dbReference type="Proteomes" id="UP000064967">
    <property type="component" value="Chromosome"/>
</dbReference>
<dbReference type="OrthoDB" id="5288001at2"/>
<evidence type="ECO:0000256" key="1">
    <source>
        <dbReference type="ARBA" id="ARBA00022553"/>
    </source>
</evidence>
<evidence type="ECO:0000256" key="5">
    <source>
        <dbReference type="ARBA" id="ARBA00023163"/>
    </source>
</evidence>
<evidence type="ECO:0000313" key="10">
    <source>
        <dbReference type="Proteomes" id="UP000064967"/>
    </source>
</evidence>
<dbReference type="EMBL" id="CP012333">
    <property type="protein sequence ID" value="AKV03450.1"/>
    <property type="molecule type" value="Genomic_DNA"/>
</dbReference>
<dbReference type="PANTHER" id="PTHR48111">
    <property type="entry name" value="REGULATOR OF RPOS"/>
    <property type="match status" value="1"/>
</dbReference>
<protein>
    <submittedName>
        <fullName evidence="9">Phosphate regulon transcriptional regulatory protein PhoB (SphR)</fullName>
    </submittedName>
</protein>
<dbReference type="Pfam" id="PF13181">
    <property type="entry name" value="TPR_8"/>
    <property type="match status" value="1"/>
</dbReference>
<dbReference type="Gene3D" id="1.25.40.10">
    <property type="entry name" value="Tetratricopeptide repeat domain"/>
    <property type="match status" value="1"/>
</dbReference>
<dbReference type="Gene3D" id="3.40.50.2300">
    <property type="match status" value="1"/>
</dbReference>
<dbReference type="PROSITE" id="PS50110">
    <property type="entry name" value="RESPONSE_REGULATORY"/>
    <property type="match status" value="1"/>
</dbReference>
<dbReference type="PROSITE" id="PS50005">
    <property type="entry name" value="TPR"/>
    <property type="match status" value="1"/>
</dbReference>
<dbReference type="GO" id="GO:0000156">
    <property type="term" value="F:phosphorelay response regulator activity"/>
    <property type="evidence" value="ECO:0007669"/>
    <property type="project" value="TreeGrafter"/>
</dbReference>
<dbReference type="AlphaFoldDB" id="A0A0K1QDE1"/>
<keyword evidence="2" id="KW-0902">Two-component regulatory system</keyword>
<keyword evidence="5" id="KW-0804">Transcription</keyword>
<sequence>MSDDKKPIGRILLKRRLISQEELDKQLASQAKAHDGVPLASRIAASGVVEETDVLRALSEQLGVPGIDLNQIAIPIEYLDLVPREVAESSRLLPVLARDDRLFLAMGNPRDQRAIDELEFVTGKRVFPYVAITSTLERAIGDAYDAKDLGATYYAGPKAPPEALERIGVSPEQARYDRERAELMPREPAPMAVSDRRGITLTPDAAPVFVDEQIQRAGENDDLSTSDFGTLGEEVSRVELLTEELRNAAGLTPSPEQRGKRILVVDDEEDIRKLVRRLLTDEGHQVIEADRGLVALNLVKEHTPDLILLDAMLPELHGFDIARRMKGSEKYGKIPILMMSAVYRGWRIVEDLKSTYGIDDYIEKPFRIKELLAKTTRLLERSESGMASHDPEQIDRTAAKLLEDGIAAYKAGNAELAMSLLKKGIALDPLAYRLRYHLALIYGKCGQIYDGITELERAVDLNPRHFPALKNLAVLYEKAGFRNKAVEMWERCLHVAPDPETRESIKAHLFKLF</sequence>
<dbReference type="InterPro" id="IPR039420">
    <property type="entry name" value="WalR-like"/>
</dbReference>
<evidence type="ECO:0000256" key="3">
    <source>
        <dbReference type="ARBA" id="ARBA00023015"/>
    </source>
</evidence>
<feature type="domain" description="Response regulatory" evidence="8">
    <location>
        <begin position="261"/>
        <end position="379"/>
    </location>
</feature>
<dbReference type="Pfam" id="PF00072">
    <property type="entry name" value="Response_reg"/>
    <property type="match status" value="1"/>
</dbReference>
<evidence type="ECO:0000256" key="6">
    <source>
        <dbReference type="PROSITE-ProRule" id="PRU00169"/>
    </source>
</evidence>
<accession>A0A0K1QDE1</accession>
<dbReference type="RefSeq" id="WP_146654220.1">
    <property type="nucleotide sequence ID" value="NZ_CP012333.1"/>
</dbReference>
<evidence type="ECO:0000259" key="8">
    <source>
        <dbReference type="PROSITE" id="PS50110"/>
    </source>
</evidence>
<dbReference type="Pfam" id="PF05157">
    <property type="entry name" value="MshEN"/>
    <property type="match status" value="1"/>
</dbReference>
<dbReference type="InterPro" id="IPR037257">
    <property type="entry name" value="T2SS_E_N_sf"/>
</dbReference>
<organism evidence="9 10">
    <name type="scientific">Labilithrix luteola</name>
    <dbReference type="NCBI Taxonomy" id="1391654"/>
    <lineage>
        <taxon>Bacteria</taxon>
        <taxon>Pseudomonadati</taxon>
        <taxon>Myxococcota</taxon>
        <taxon>Polyangia</taxon>
        <taxon>Polyangiales</taxon>
        <taxon>Labilitrichaceae</taxon>
        <taxon>Labilithrix</taxon>
    </lineage>
</organism>
<evidence type="ECO:0000256" key="7">
    <source>
        <dbReference type="PROSITE-ProRule" id="PRU00339"/>
    </source>
</evidence>
<keyword evidence="4" id="KW-0238">DNA-binding</keyword>
<dbReference type="InterPro" id="IPR001789">
    <property type="entry name" value="Sig_transdc_resp-reg_receiver"/>
</dbReference>
<dbReference type="PANTHER" id="PTHR48111:SF1">
    <property type="entry name" value="TWO-COMPONENT RESPONSE REGULATOR ORR33"/>
    <property type="match status" value="1"/>
</dbReference>
<dbReference type="SUPFAM" id="SSF52172">
    <property type="entry name" value="CheY-like"/>
    <property type="match status" value="1"/>
</dbReference>
<dbReference type="SUPFAM" id="SSF160246">
    <property type="entry name" value="EspE N-terminal domain-like"/>
    <property type="match status" value="1"/>
</dbReference>